<dbReference type="RefSeq" id="WP_406189148.1">
    <property type="nucleotide sequence ID" value="NZ_CP108135.1"/>
</dbReference>
<proteinExistence type="predicted"/>
<dbReference type="InterPro" id="IPR001314">
    <property type="entry name" value="Peptidase_S1A"/>
</dbReference>
<organism evidence="4 5">
    <name type="scientific">[Kitasatospora] papulosa</name>
    <dbReference type="NCBI Taxonomy" id="1464011"/>
    <lineage>
        <taxon>Bacteria</taxon>
        <taxon>Bacillati</taxon>
        <taxon>Actinomycetota</taxon>
        <taxon>Actinomycetes</taxon>
        <taxon>Kitasatosporales</taxon>
        <taxon>Streptomycetaceae</taxon>
        <taxon>Streptomyces</taxon>
    </lineage>
</organism>
<dbReference type="InterPro" id="IPR001480">
    <property type="entry name" value="Bulb-type_lectin_dom"/>
</dbReference>
<dbReference type="Proteomes" id="UP001622496">
    <property type="component" value="Chromosome"/>
</dbReference>
<dbReference type="Gene3D" id="2.40.10.10">
    <property type="entry name" value="Trypsin-like serine proteases"/>
    <property type="match status" value="1"/>
</dbReference>
<evidence type="ECO:0000259" key="3">
    <source>
        <dbReference type="PROSITE" id="PS50927"/>
    </source>
</evidence>
<dbReference type="Gene3D" id="2.40.128.340">
    <property type="match status" value="3"/>
</dbReference>
<dbReference type="InterPro" id="IPR009003">
    <property type="entry name" value="Peptidase_S1_PA"/>
</dbReference>
<feature type="domain" description="Peptidase S1" evidence="2">
    <location>
        <begin position="146"/>
        <end position="346"/>
    </location>
</feature>
<dbReference type="PROSITE" id="PS50240">
    <property type="entry name" value="TRYPSIN_DOM"/>
    <property type="match status" value="1"/>
</dbReference>
<dbReference type="InterPro" id="IPR028994">
    <property type="entry name" value="Integrin_alpha_N"/>
</dbReference>
<dbReference type="PROSITE" id="PS50927">
    <property type="entry name" value="BULB_LECTIN"/>
    <property type="match status" value="1"/>
</dbReference>
<keyword evidence="1" id="KW-0732">Signal</keyword>
<reference evidence="4 5" key="1">
    <citation type="submission" date="2022-10" db="EMBL/GenBank/DDBJ databases">
        <title>The complete genomes of actinobacterial strains from the NBC collection.</title>
        <authorList>
            <person name="Joergensen T.S."/>
            <person name="Alvarez Arevalo M."/>
            <person name="Sterndorff E.B."/>
            <person name="Faurdal D."/>
            <person name="Vuksanovic O."/>
            <person name="Mourched A.-S."/>
            <person name="Charusanti P."/>
            <person name="Shaw S."/>
            <person name="Blin K."/>
            <person name="Weber T."/>
        </authorList>
    </citation>
    <scope>NUCLEOTIDE SEQUENCE [LARGE SCALE GENOMIC DNA]</scope>
    <source>
        <strain evidence="4 5">NBC_00185</strain>
    </source>
</reference>
<dbReference type="InterPro" id="IPR036426">
    <property type="entry name" value="Bulb-type_lectin_dom_sf"/>
</dbReference>
<evidence type="ECO:0000256" key="1">
    <source>
        <dbReference type="ARBA" id="ARBA00022729"/>
    </source>
</evidence>
<dbReference type="SUPFAM" id="SSF51110">
    <property type="entry name" value="alpha-D-mannose-specific plant lectins"/>
    <property type="match status" value="1"/>
</dbReference>
<name>A0ABZ1KDU7_9ACTN</name>
<gene>
    <name evidence="4" type="ORF">OG560_31070</name>
</gene>
<dbReference type="InterPro" id="IPR043504">
    <property type="entry name" value="Peptidase_S1_PA_chymotrypsin"/>
</dbReference>
<dbReference type="InterPro" id="IPR013517">
    <property type="entry name" value="FG-GAP"/>
</dbReference>
<keyword evidence="5" id="KW-1185">Reference proteome</keyword>
<accession>A0ABZ1KDU7</accession>
<dbReference type="SUPFAM" id="SSF69318">
    <property type="entry name" value="Integrin alpha N-terminal domain"/>
    <property type="match status" value="1"/>
</dbReference>
<dbReference type="PANTHER" id="PTHR46580">
    <property type="entry name" value="SENSOR KINASE-RELATED"/>
    <property type="match status" value="1"/>
</dbReference>
<dbReference type="Pfam" id="PF13517">
    <property type="entry name" value="FG-GAP_3"/>
    <property type="match status" value="2"/>
</dbReference>
<dbReference type="EMBL" id="CP108135">
    <property type="protein sequence ID" value="WTP69629.1"/>
    <property type="molecule type" value="Genomic_DNA"/>
</dbReference>
<protein>
    <submittedName>
        <fullName evidence="4">FG-GAP-like repeat-containing protein</fullName>
    </submittedName>
</protein>
<dbReference type="SUPFAM" id="SSF50494">
    <property type="entry name" value="Trypsin-like serine proteases"/>
    <property type="match status" value="1"/>
</dbReference>
<feature type="domain" description="Bulb-type lectin" evidence="3">
    <location>
        <begin position="361"/>
        <end position="474"/>
    </location>
</feature>
<dbReference type="InterPro" id="IPR001254">
    <property type="entry name" value="Trypsin_dom"/>
</dbReference>
<dbReference type="SMART" id="SM00020">
    <property type="entry name" value="Tryp_SPc"/>
    <property type="match status" value="1"/>
</dbReference>
<evidence type="ECO:0000259" key="2">
    <source>
        <dbReference type="PROSITE" id="PS50240"/>
    </source>
</evidence>
<dbReference type="PRINTS" id="PR00722">
    <property type="entry name" value="CHYMOTRYPSIN"/>
</dbReference>
<dbReference type="Gene3D" id="2.90.10.10">
    <property type="entry name" value="Bulb-type lectin domain"/>
    <property type="match status" value="2"/>
</dbReference>
<evidence type="ECO:0000313" key="4">
    <source>
        <dbReference type="EMBL" id="WTP69629.1"/>
    </source>
</evidence>
<dbReference type="SMART" id="SM00108">
    <property type="entry name" value="B_lectin"/>
    <property type="match status" value="1"/>
</dbReference>
<dbReference type="Pfam" id="PF00089">
    <property type="entry name" value="Trypsin"/>
    <property type="match status" value="1"/>
</dbReference>
<evidence type="ECO:0000313" key="5">
    <source>
        <dbReference type="Proteomes" id="UP001622496"/>
    </source>
</evidence>
<sequence length="838" mass="87920">MAIAMGASTPLAAATGDTPADTTPYAVEDGAYPYRADILELTGADLIAGDGNITYTSCSEPHQIKVWARNLETDESRICFAAAGTGYLSVSIPRAYRIETNGRDIKASISIEGTTENLTVPRDTSKGFGEADISDPKQAVLLEMRVTGTGTPATTPPPAGDTTHAFTGKLHIGDTRSCTAVLIDPRWAITAKSCFADNPAQSIDTAPGAPKNKTTITLGQSDLGSAGTHTSTISYVIPRPERDLALIRLDQPASGVTPVTISSTAAATGEELTAAGYGRTSEEWAPTKLHTAALTINAATATAVNVVGKTADDAICKGDAGAPILRDNNGKPELVAIGSQSLQGNCLGETETRTDAIAVRADNIMFGSRLSAGQQLLPGDSLGSASGGLTMQSDGNLVILSNNGQTLWSTGTGGNAGATARFDASGNLLIRNAADTATLWESKTAAAGGSTVLTDRGNLVIYNAQQQSLWSSGTAIRHDYNGDGRSDVGAWYAFPNAVSDATYTFLAKPKDATAEAGVLGAPLKSYTSSTDKWNESAMKSVTGDFNGDGRGDIATLHGNSDASVTAYVALGQANGGFSEPMHAWAALPGGEFHISYMTPQAGDFNGDGRDDMAVWSANAKTGVTKLFTFTSKPSGTFNTPFESWTAPAGSWARSSTKFITGDFNGDGREELSVFYKQGTQGVKAYVFDTLPNGGFAAPGLPWWESTAWHWENAIPQAGDFDGDGHDDVLVWYSYDDGADRTSTMLFEKVDGKNKFGSAKVTLDGAKTYDVARLQMVTGDYNGDGRDDLAVMNHRADNSVQMITWTAKADAMFNGGLIGWTSNPGAWSFATTKLLRSYN</sequence>